<dbReference type="AlphaFoldDB" id="A0A1X7HHM6"/>
<feature type="region of interest" description="Disordered" evidence="1">
    <location>
        <begin position="47"/>
        <end position="69"/>
    </location>
</feature>
<reference evidence="2 3" key="1">
    <citation type="submission" date="2017-04" db="EMBL/GenBank/DDBJ databases">
        <authorList>
            <person name="Afonso C.L."/>
            <person name="Miller P.J."/>
            <person name="Scott M.A."/>
            <person name="Spackman E."/>
            <person name="Goraichik I."/>
            <person name="Dimitrov K.M."/>
            <person name="Suarez D.L."/>
            <person name="Swayne D.E."/>
        </authorList>
    </citation>
    <scope>NUCLEOTIDE SEQUENCE [LARGE SCALE GENOMIC DNA]</scope>
    <source>
        <strain evidence="2 3">N3/975</strain>
    </source>
</reference>
<accession>A0A1X7HHM6</accession>
<name>A0A1X7HHM6_9BACL</name>
<dbReference type="Proteomes" id="UP000192940">
    <property type="component" value="Chromosome I"/>
</dbReference>
<gene>
    <name evidence="2" type="ORF">SAMN05661091_3306</name>
</gene>
<dbReference type="STRING" id="1313296.SAMN05661091_3306"/>
<organism evidence="2 3">
    <name type="scientific">Paenibacillus uliginis N3/975</name>
    <dbReference type="NCBI Taxonomy" id="1313296"/>
    <lineage>
        <taxon>Bacteria</taxon>
        <taxon>Bacillati</taxon>
        <taxon>Bacillota</taxon>
        <taxon>Bacilli</taxon>
        <taxon>Bacillales</taxon>
        <taxon>Paenibacillaceae</taxon>
        <taxon>Paenibacillus</taxon>
    </lineage>
</organism>
<keyword evidence="3" id="KW-1185">Reference proteome</keyword>
<evidence type="ECO:0000313" key="2">
    <source>
        <dbReference type="EMBL" id="SMF86144.1"/>
    </source>
</evidence>
<evidence type="ECO:0000313" key="3">
    <source>
        <dbReference type="Proteomes" id="UP000192940"/>
    </source>
</evidence>
<proteinExistence type="predicted"/>
<evidence type="ECO:0000256" key="1">
    <source>
        <dbReference type="SAM" id="MobiDB-lite"/>
    </source>
</evidence>
<dbReference type="EMBL" id="LT840184">
    <property type="protein sequence ID" value="SMF86144.1"/>
    <property type="molecule type" value="Genomic_DNA"/>
</dbReference>
<protein>
    <submittedName>
        <fullName evidence="2">Spore germination protein PD</fullName>
    </submittedName>
</protein>
<sequence length="69" mass="7403">MKLNVVNKELYVGAVKIIEISGSSVFLVGDTQVVNCASVYDSPPDSLMVSPVPQKDQEQPLAPNQQVTS</sequence>